<dbReference type="GO" id="GO:0008270">
    <property type="term" value="F:zinc ion binding"/>
    <property type="evidence" value="ECO:0007669"/>
    <property type="project" value="UniProtKB-KW"/>
</dbReference>
<dbReference type="AlphaFoldDB" id="A0A9P0G9D5"/>
<dbReference type="OrthoDB" id="5407799at2759"/>
<keyword evidence="1" id="KW-0479">Metal-binding</keyword>
<dbReference type="Pfam" id="PF01363">
    <property type="entry name" value="FYVE"/>
    <property type="match status" value="1"/>
</dbReference>
<dbReference type="InterPro" id="IPR013083">
    <property type="entry name" value="Znf_RING/FYVE/PHD"/>
</dbReference>
<dbReference type="EMBL" id="OV651823">
    <property type="protein sequence ID" value="CAH1101452.1"/>
    <property type="molecule type" value="Genomic_DNA"/>
</dbReference>
<proteinExistence type="predicted"/>
<sequence length="315" mass="35786">MSCGQCGTKYNFFHKELGCSNCGLSFCGKCLRQKCKVPSKGNEELSVCRKCFLRLTVGFTDNTPPPPDVFLKRLEALENPAAPPITMYKRDPNIEKLRTGLEPADQKLLERLEKLKDDGKGPPPTDSEIMERLKNLKGENEYVEGPSASQSKPLYTVDTRTDQEKADSLLDQFMSEKEIELRHQNLDGIEARVAALREQGVRPNEGQYIKNLHDSSSSEEDIDKITKKIMDEVALDERLPPRLLKSKSNSREEDEPESKNNEDELPWCVLCNDDAKFRCLDCDGDLYCNSCNIEAHKNWGDTDHRVVPYKPRSNN</sequence>
<evidence type="ECO:0000259" key="5">
    <source>
        <dbReference type="Pfam" id="PF01363"/>
    </source>
</evidence>
<dbReference type="SUPFAM" id="SSF57903">
    <property type="entry name" value="FYVE/PHD zinc finger"/>
    <property type="match status" value="1"/>
</dbReference>
<feature type="domain" description="FYVE zinc finger" evidence="5">
    <location>
        <begin position="2"/>
        <end position="55"/>
    </location>
</feature>
<evidence type="ECO:0000313" key="7">
    <source>
        <dbReference type="Proteomes" id="UP001153636"/>
    </source>
</evidence>
<accession>A0A9P0G9D5</accession>
<evidence type="ECO:0000256" key="3">
    <source>
        <dbReference type="ARBA" id="ARBA00022833"/>
    </source>
</evidence>
<dbReference type="SUPFAM" id="SSF57845">
    <property type="entry name" value="B-box zinc-binding domain"/>
    <property type="match status" value="1"/>
</dbReference>
<dbReference type="PANTHER" id="PTHR46603:SF1">
    <property type="entry name" value="ABSCISSION_NOCUT CHECKPOINT REGULATOR"/>
    <property type="match status" value="1"/>
</dbReference>
<protein>
    <recommendedName>
        <fullName evidence="5">FYVE zinc finger domain-containing protein</fullName>
    </recommendedName>
</protein>
<name>A0A9P0G9D5_9CUCU</name>
<dbReference type="GO" id="GO:0032266">
    <property type="term" value="F:phosphatidylinositol-3-phosphate binding"/>
    <property type="evidence" value="ECO:0007669"/>
    <property type="project" value="TreeGrafter"/>
</dbReference>
<dbReference type="InterPro" id="IPR011011">
    <property type="entry name" value="Znf_FYVE_PHD"/>
</dbReference>
<keyword evidence="2" id="KW-0863">Zinc-finger</keyword>
<dbReference type="Gene3D" id="3.30.40.10">
    <property type="entry name" value="Zinc/RING finger domain, C3HC4 (zinc finger)"/>
    <property type="match status" value="1"/>
</dbReference>
<dbReference type="PANTHER" id="PTHR46603">
    <property type="entry name" value="ABSCISSION/NOCUT CHECKPOINT REGULATOR"/>
    <property type="match status" value="1"/>
</dbReference>
<dbReference type="GO" id="GO:0005813">
    <property type="term" value="C:centrosome"/>
    <property type="evidence" value="ECO:0007669"/>
    <property type="project" value="TreeGrafter"/>
</dbReference>
<dbReference type="GO" id="GO:0030496">
    <property type="term" value="C:midbody"/>
    <property type="evidence" value="ECO:0007669"/>
    <property type="project" value="TreeGrafter"/>
</dbReference>
<dbReference type="Proteomes" id="UP001153636">
    <property type="component" value="Chromosome 11"/>
</dbReference>
<dbReference type="GO" id="GO:0032154">
    <property type="term" value="C:cleavage furrow"/>
    <property type="evidence" value="ECO:0007669"/>
    <property type="project" value="TreeGrafter"/>
</dbReference>
<feature type="region of interest" description="Disordered" evidence="4">
    <location>
        <begin position="240"/>
        <end position="262"/>
    </location>
</feature>
<evidence type="ECO:0000256" key="1">
    <source>
        <dbReference type="ARBA" id="ARBA00022723"/>
    </source>
</evidence>
<dbReference type="GO" id="GO:0044878">
    <property type="term" value="P:mitotic cytokinesis checkpoint signaling"/>
    <property type="evidence" value="ECO:0007669"/>
    <property type="project" value="TreeGrafter"/>
</dbReference>
<dbReference type="GO" id="GO:0009838">
    <property type="term" value="P:abscission"/>
    <property type="evidence" value="ECO:0007669"/>
    <property type="project" value="TreeGrafter"/>
</dbReference>
<keyword evidence="7" id="KW-1185">Reference proteome</keyword>
<dbReference type="InterPro" id="IPR044553">
    <property type="entry name" value="Bbox1_ANCHR"/>
</dbReference>
<organism evidence="6 7">
    <name type="scientific">Psylliodes chrysocephalus</name>
    <dbReference type="NCBI Taxonomy" id="3402493"/>
    <lineage>
        <taxon>Eukaryota</taxon>
        <taxon>Metazoa</taxon>
        <taxon>Ecdysozoa</taxon>
        <taxon>Arthropoda</taxon>
        <taxon>Hexapoda</taxon>
        <taxon>Insecta</taxon>
        <taxon>Pterygota</taxon>
        <taxon>Neoptera</taxon>
        <taxon>Endopterygota</taxon>
        <taxon>Coleoptera</taxon>
        <taxon>Polyphaga</taxon>
        <taxon>Cucujiformia</taxon>
        <taxon>Chrysomeloidea</taxon>
        <taxon>Chrysomelidae</taxon>
        <taxon>Galerucinae</taxon>
        <taxon>Alticini</taxon>
        <taxon>Psylliodes</taxon>
    </lineage>
</organism>
<evidence type="ECO:0000313" key="6">
    <source>
        <dbReference type="EMBL" id="CAH1101452.1"/>
    </source>
</evidence>
<dbReference type="Pfam" id="PF22586">
    <property type="entry name" value="ANCHR-like_BBOX"/>
    <property type="match status" value="1"/>
</dbReference>
<gene>
    <name evidence="6" type="ORF">PSYICH_LOCUS2598</name>
</gene>
<evidence type="ECO:0000256" key="4">
    <source>
        <dbReference type="SAM" id="MobiDB-lite"/>
    </source>
</evidence>
<evidence type="ECO:0000256" key="2">
    <source>
        <dbReference type="ARBA" id="ARBA00022771"/>
    </source>
</evidence>
<dbReference type="InterPro" id="IPR000306">
    <property type="entry name" value="Znf_FYVE"/>
</dbReference>
<keyword evidence="3" id="KW-0862">Zinc</keyword>
<dbReference type="CDD" id="cd19817">
    <property type="entry name" value="Bbox1_ANCHR-like"/>
    <property type="match status" value="1"/>
</dbReference>
<reference evidence="6" key="1">
    <citation type="submission" date="2022-01" db="EMBL/GenBank/DDBJ databases">
        <authorList>
            <person name="King R."/>
        </authorList>
    </citation>
    <scope>NUCLEOTIDE SEQUENCE</scope>
</reference>